<evidence type="ECO:0000313" key="23">
    <source>
        <dbReference type="EMBL" id="RDI76217.1"/>
    </source>
</evidence>
<dbReference type="GO" id="GO:0005829">
    <property type="term" value="C:cytosol"/>
    <property type="evidence" value="ECO:0007669"/>
    <property type="project" value="TreeGrafter"/>
</dbReference>
<feature type="binding site" evidence="19">
    <location>
        <position position="186"/>
    </location>
    <ligand>
        <name>ATP</name>
        <dbReference type="ChEBI" id="CHEBI:30616"/>
    </ligand>
</feature>
<dbReference type="CDD" id="cd04923">
    <property type="entry name" value="ACT_AK-LysC-DapG-like_2"/>
    <property type="match status" value="1"/>
</dbReference>
<evidence type="ECO:0000256" key="4">
    <source>
        <dbReference type="ARBA" id="ARBA00004986"/>
    </source>
</evidence>
<dbReference type="EMBL" id="QQZY01000001">
    <property type="protein sequence ID" value="RDI76217.1"/>
    <property type="molecule type" value="Genomic_DNA"/>
</dbReference>
<dbReference type="GO" id="GO:0019877">
    <property type="term" value="P:diaminopimelate biosynthetic process"/>
    <property type="evidence" value="ECO:0007669"/>
    <property type="project" value="UniProtKB-KW"/>
</dbReference>
<dbReference type="PANTHER" id="PTHR21499">
    <property type="entry name" value="ASPARTATE KINASE"/>
    <property type="match status" value="1"/>
</dbReference>
<dbReference type="EC" id="2.7.2.4" evidence="7 20"/>
<evidence type="ECO:0000256" key="13">
    <source>
        <dbReference type="ARBA" id="ARBA00022777"/>
    </source>
</evidence>
<dbReference type="GO" id="GO:0009090">
    <property type="term" value="P:homoserine biosynthetic process"/>
    <property type="evidence" value="ECO:0007669"/>
    <property type="project" value="TreeGrafter"/>
</dbReference>
<keyword evidence="11" id="KW-0677">Repeat</keyword>
<dbReference type="PROSITE" id="PS51671">
    <property type="entry name" value="ACT"/>
    <property type="match status" value="1"/>
</dbReference>
<evidence type="ECO:0000256" key="10">
    <source>
        <dbReference type="ARBA" id="ARBA00022679"/>
    </source>
</evidence>
<dbReference type="InterPro" id="IPR041740">
    <property type="entry name" value="AKii-LysC-BS"/>
</dbReference>
<evidence type="ECO:0000256" key="17">
    <source>
        <dbReference type="ARBA" id="ARBA00047872"/>
    </source>
</evidence>
<dbReference type="GO" id="GO:0009089">
    <property type="term" value="P:lysine biosynthetic process via diaminopimelate"/>
    <property type="evidence" value="ECO:0007669"/>
    <property type="project" value="UniProtKB-UniPathway"/>
</dbReference>
<feature type="binding site" evidence="19">
    <location>
        <begin position="9"/>
        <end position="12"/>
    </location>
    <ligand>
        <name>ATP</name>
        <dbReference type="ChEBI" id="CHEBI:30616"/>
    </ligand>
</feature>
<dbReference type="UniPathway" id="UPA00051">
    <property type="reaction ID" value="UER00462"/>
</dbReference>
<evidence type="ECO:0000256" key="9">
    <source>
        <dbReference type="ARBA" id="ARBA00022605"/>
    </source>
</evidence>
<keyword evidence="15" id="KW-0220">Diaminopimelate biosynthesis</keyword>
<accession>A0A7M2Z1J6</accession>
<dbReference type="FunFam" id="3.30.2130.10:FF:000001">
    <property type="entry name" value="Bifunctional aspartokinase/homoserine dehydrogenase"/>
    <property type="match status" value="1"/>
</dbReference>
<evidence type="ECO:0000256" key="16">
    <source>
        <dbReference type="ARBA" id="ARBA00023154"/>
    </source>
</evidence>
<feature type="binding site" evidence="19">
    <location>
        <position position="76"/>
    </location>
    <ligand>
        <name>substrate</name>
    </ligand>
</feature>
<evidence type="ECO:0000256" key="14">
    <source>
        <dbReference type="ARBA" id="ARBA00022840"/>
    </source>
</evidence>
<dbReference type="UniPathway" id="UPA00034">
    <property type="reaction ID" value="UER00015"/>
</dbReference>
<comment type="subunit">
    <text evidence="18">Tetramer consisting of 2 isoforms Alpha (catalytic and regulation) and of a homodimer of 2 isoforms Beta (regulation).</text>
</comment>
<keyword evidence="12 19" id="KW-0547">Nucleotide-binding</keyword>
<dbReference type="InterPro" id="IPR036393">
    <property type="entry name" value="AceGlu_kinase-like_sf"/>
</dbReference>
<dbReference type="AlphaFoldDB" id="A0A7M2Z1J6"/>
<keyword evidence="14 19" id="KW-0067">ATP-binding</keyword>
<dbReference type="PIRSF" id="PIRSF000726">
    <property type="entry name" value="Asp_kin"/>
    <property type="match status" value="1"/>
</dbReference>
<dbReference type="InterPro" id="IPR005260">
    <property type="entry name" value="Asp_kin_monofn"/>
</dbReference>
<organism evidence="23 24">
    <name type="scientific">Gaiella occulta</name>
    <dbReference type="NCBI Taxonomy" id="1002870"/>
    <lineage>
        <taxon>Bacteria</taxon>
        <taxon>Bacillati</taxon>
        <taxon>Actinomycetota</taxon>
        <taxon>Thermoleophilia</taxon>
        <taxon>Gaiellales</taxon>
        <taxon>Gaiellaceae</taxon>
        <taxon>Gaiella</taxon>
    </lineage>
</organism>
<feature type="binding site" evidence="19">
    <location>
        <begin position="211"/>
        <end position="212"/>
    </location>
    <ligand>
        <name>ATP</name>
        <dbReference type="ChEBI" id="CHEBI:30616"/>
    </ligand>
</feature>
<dbReference type="Pfam" id="PF22468">
    <property type="entry name" value="ACT_9"/>
    <property type="match status" value="1"/>
</dbReference>
<dbReference type="UniPathway" id="UPA00050">
    <property type="reaction ID" value="UER00461"/>
</dbReference>
<gene>
    <name evidence="23" type="ORF">Gocc_0636</name>
</gene>
<dbReference type="GO" id="GO:0009088">
    <property type="term" value="P:threonine biosynthetic process"/>
    <property type="evidence" value="ECO:0007669"/>
    <property type="project" value="UniProtKB-UniPathway"/>
</dbReference>
<evidence type="ECO:0000256" key="15">
    <source>
        <dbReference type="ARBA" id="ARBA00022915"/>
    </source>
</evidence>
<protein>
    <recommendedName>
        <fullName evidence="8 20">Aspartokinase</fullName>
        <ecNumber evidence="7 20">2.7.2.4</ecNumber>
    </recommendedName>
</protein>
<comment type="pathway">
    <text evidence="3 21">Amino-acid biosynthesis; L-lysine biosynthesis via DAP pathway; (S)-tetrahydrodipicolinate from L-aspartate: step 1/4.</text>
</comment>
<dbReference type="Pfam" id="PF00696">
    <property type="entry name" value="AA_kinase"/>
    <property type="match status" value="1"/>
</dbReference>
<reference evidence="23 24" key="1">
    <citation type="submission" date="2018-07" db="EMBL/GenBank/DDBJ databases">
        <title>High-quality-draft genome sequence of Gaiella occulta.</title>
        <authorList>
            <person name="Severino R."/>
            <person name="Froufe H.J.C."/>
            <person name="Rainey F.A."/>
            <person name="Barroso C."/>
            <person name="Albuquerque L."/>
            <person name="Lobo-Da-Cunha A."/>
            <person name="Da Costa M.S."/>
            <person name="Egas C."/>
        </authorList>
    </citation>
    <scope>NUCLEOTIDE SEQUENCE [LARGE SCALE GENOMIC DNA]</scope>
    <source>
        <strain evidence="23 24">F2-233</strain>
    </source>
</reference>
<dbReference type="Gene3D" id="3.30.2130.10">
    <property type="entry name" value="VC0802-like"/>
    <property type="match status" value="1"/>
</dbReference>
<evidence type="ECO:0000256" key="5">
    <source>
        <dbReference type="ARBA" id="ARBA00005139"/>
    </source>
</evidence>
<evidence type="ECO:0000256" key="1">
    <source>
        <dbReference type="ARBA" id="ARBA00002843"/>
    </source>
</evidence>
<comment type="caution">
    <text evidence="23">The sequence shown here is derived from an EMBL/GenBank/DDBJ whole genome shotgun (WGS) entry which is preliminary data.</text>
</comment>
<evidence type="ECO:0000256" key="11">
    <source>
        <dbReference type="ARBA" id="ARBA00022737"/>
    </source>
</evidence>
<keyword evidence="24" id="KW-1185">Reference proteome</keyword>
<comment type="catalytic activity">
    <reaction evidence="17 20">
        <text>L-aspartate + ATP = 4-phospho-L-aspartate + ADP</text>
        <dbReference type="Rhea" id="RHEA:23776"/>
        <dbReference type="ChEBI" id="CHEBI:29991"/>
        <dbReference type="ChEBI" id="CHEBI:30616"/>
        <dbReference type="ChEBI" id="CHEBI:57535"/>
        <dbReference type="ChEBI" id="CHEBI:456216"/>
        <dbReference type="EC" id="2.7.2.4"/>
    </reaction>
</comment>
<dbReference type="InterPro" id="IPR045865">
    <property type="entry name" value="ACT-like_dom_sf"/>
</dbReference>
<dbReference type="CDD" id="cd04261">
    <property type="entry name" value="AAK_AKii-LysC-BS"/>
    <property type="match status" value="1"/>
</dbReference>
<keyword evidence="10 20" id="KW-0808">Transferase</keyword>
<evidence type="ECO:0000256" key="6">
    <source>
        <dbReference type="ARBA" id="ARBA00010122"/>
    </source>
</evidence>
<dbReference type="SUPFAM" id="SSF55021">
    <property type="entry name" value="ACT-like"/>
    <property type="match status" value="2"/>
</dbReference>
<feature type="domain" description="ACT" evidence="22">
    <location>
        <begin position="265"/>
        <end position="347"/>
    </location>
</feature>
<evidence type="ECO:0000313" key="24">
    <source>
        <dbReference type="Proteomes" id="UP000254134"/>
    </source>
</evidence>
<comment type="pathway">
    <text evidence="4 21">Amino-acid biosynthesis; L-methionine biosynthesis via de novo pathway; L-homoserine from L-aspartate: step 1/3.</text>
</comment>
<evidence type="ECO:0000256" key="8">
    <source>
        <dbReference type="ARBA" id="ARBA00016273"/>
    </source>
</evidence>
<dbReference type="NCBIfam" id="NF005154">
    <property type="entry name" value="PRK06635.1-2"/>
    <property type="match status" value="1"/>
</dbReference>
<dbReference type="InterPro" id="IPR018042">
    <property type="entry name" value="Aspartate_kinase_CS"/>
</dbReference>
<dbReference type="InterPro" id="IPR001341">
    <property type="entry name" value="Asp_kinase"/>
</dbReference>
<dbReference type="GO" id="GO:0004072">
    <property type="term" value="F:aspartate kinase activity"/>
    <property type="evidence" value="ECO:0007669"/>
    <property type="project" value="UniProtKB-EC"/>
</dbReference>
<proteinExistence type="inferred from homology"/>
<evidence type="ECO:0000256" key="7">
    <source>
        <dbReference type="ARBA" id="ARBA00013059"/>
    </source>
</evidence>
<evidence type="ECO:0000256" key="3">
    <source>
        <dbReference type="ARBA" id="ARBA00004766"/>
    </source>
</evidence>
<dbReference type="InterPro" id="IPR001048">
    <property type="entry name" value="Asp/Glu/Uridylate_kinase"/>
</dbReference>
<keyword evidence="9 21" id="KW-0028">Amino-acid biosynthesis</keyword>
<evidence type="ECO:0000256" key="20">
    <source>
        <dbReference type="RuleBase" id="RU003448"/>
    </source>
</evidence>
<dbReference type="NCBIfam" id="NF005155">
    <property type="entry name" value="PRK06635.1-4"/>
    <property type="match status" value="1"/>
</dbReference>
<name>A0A7M2Z1J6_9ACTN</name>
<sequence>MDFDTVVMKFGGSSVADPEKVKHVAQRLVAARERGLRVVGTVSAMGRTTDGLIDLAHQVSPHPDGRELDMLLSTGERIACALVAMAIHDLGQEAVSLTGSQAGILTDSVHTKAKIREIRAERVREALDGGKIVLVAGFQGFSRETMDVTTLGRGGTDATAVALAAALGAACEIYSDVPGVFTADPRIVPGARKLPAISYEEMLEMSASGAKVLMLRAVELARNHGVRIHARSTFSDEEGTWVQEGDEMEQPIVSAVTHSENDVVFTLTGIPDRPGVAAMIFDVVAAAQVNVDTIIQNVVHGNAEMSFSVPAEDVPATRGALESTRAELGPFAVEENHDLGKVSLIGAGMRSHPGVAARMFRTLAENGINLQMISTSPIKISCMIARGEIPAAVRALHDAFELESAPVAE</sequence>
<evidence type="ECO:0000259" key="22">
    <source>
        <dbReference type="PROSITE" id="PS51671"/>
    </source>
</evidence>
<comment type="function">
    <text evidence="2">Catalyzes the phosphorylation of the beta-carboxyl group of aspartic acid with ATP to yield 4-phospho-L-aspartate, which is involved in the branched biosynthetic pathway leading to the biosynthesis of amino acids threonine, isoleucine and methionine.</text>
</comment>
<dbReference type="SUPFAM" id="SSF53633">
    <property type="entry name" value="Carbamate kinase-like"/>
    <property type="match status" value="1"/>
</dbReference>
<dbReference type="InterPro" id="IPR002912">
    <property type="entry name" value="ACT_dom"/>
</dbReference>
<comment type="similarity">
    <text evidence="6 20">Belongs to the aspartokinase family.</text>
</comment>
<dbReference type="CDD" id="cd04913">
    <property type="entry name" value="ACT_AKii-LysC-BS-like_1"/>
    <property type="match status" value="1"/>
</dbReference>
<dbReference type="NCBIfam" id="TIGR00657">
    <property type="entry name" value="asp_kinases"/>
    <property type="match status" value="1"/>
</dbReference>
<dbReference type="Proteomes" id="UP000254134">
    <property type="component" value="Unassembled WGS sequence"/>
</dbReference>
<evidence type="ECO:0000256" key="21">
    <source>
        <dbReference type="RuleBase" id="RU004249"/>
    </source>
</evidence>
<comment type="pathway">
    <text evidence="5 21">Amino-acid biosynthesis; L-threonine biosynthesis; L-threonine from L-aspartate: step 1/5.</text>
</comment>
<feature type="binding site" evidence="19">
    <location>
        <position position="49"/>
    </location>
    <ligand>
        <name>substrate</name>
    </ligand>
</feature>
<dbReference type="Gene3D" id="3.40.1160.10">
    <property type="entry name" value="Acetylglutamate kinase-like"/>
    <property type="match status" value="1"/>
</dbReference>
<evidence type="ECO:0000256" key="19">
    <source>
        <dbReference type="PIRSR" id="PIRSR000726-1"/>
    </source>
</evidence>
<evidence type="ECO:0000256" key="2">
    <source>
        <dbReference type="ARBA" id="ARBA00003121"/>
    </source>
</evidence>
<keyword evidence="13 20" id="KW-0418">Kinase</keyword>
<comment type="function">
    <text evidence="1">Catalyzes the phosphorylation of the beta-carboxyl group of aspartic acid with ATP to yield 4-phospho-L-aspartate, which is involved in the branched biosynthetic pathway leading to the biosynthesis of amino acids lysine, threonine, isoleucine and methionine.</text>
</comment>
<evidence type="ECO:0000256" key="12">
    <source>
        <dbReference type="ARBA" id="ARBA00022741"/>
    </source>
</evidence>
<evidence type="ECO:0000256" key="18">
    <source>
        <dbReference type="ARBA" id="ARBA00063835"/>
    </source>
</evidence>
<reference evidence="24" key="2">
    <citation type="journal article" date="2019" name="MicrobiologyOpen">
        <title>High-quality draft genome sequence of Gaiella occulta isolated from a 150 meter deep mineral water borehole and comparison with the genome sequences of other deep-branching lineages of the phylum Actinobacteria.</title>
        <authorList>
            <person name="Severino R."/>
            <person name="Froufe H.J.C."/>
            <person name="Barroso C."/>
            <person name="Albuquerque L."/>
            <person name="Lobo-da-Cunha A."/>
            <person name="da Costa M.S."/>
            <person name="Egas C."/>
        </authorList>
    </citation>
    <scope>NUCLEOTIDE SEQUENCE [LARGE SCALE GENOMIC DNA]</scope>
    <source>
        <strain evidence="24">F2-233</strain>
    </source>
</reference>
<keyword evidence="16" id="KW-0457">Lysine biosynthesis</keyword>
<dbReference type="PANTHER" id="PTHR21499:SF3">
    <property type="entry name" value="ASPARTOKINASE"/>
    <property type="match status" value="1"/>
</dbReference>
<dbReference type="PROSITE" id="PS00324">
    <property type="entry name" value="ASPARTOKINASE"/>
    <property type="match status" value="1"/>
</dbReference>
<dbReference type="GO" id="GO:0005524">
    <property type="term" value="F:ATP binding"/>
    <property type="evidence" value="ECO:0007669"/>
    <property type="project" value="UniProtKB-KW"/>
</dbReference>
<dbReference type="InterPro" id="IPR054352">
    <property type="entry name" value="ACT_Aspartokinase"/>
</dbReference>
<dbReference type="Pfam" id="PF01842">
    <property type="entry name" value="ACT"/>
    <property type="match status" value="1"/>
</dbReference>
<dbReference type="FunFam" id="3.40.1160.10:FF:000002">
    <property type="entry name" value="Aspartokinase"/>
    <property type="match status" value="1"/>
</dbReference>